<dbReference type="InterPro" id="IPR008719">
    <property type="entry name" value="N2O_reductase_NosL"/>
</dbReference>
<dbReference type="EMBL" id="FQZT01000005">
    <property type="protein sequence ID" value="SHJ18158.1"/>
    <property type="molecule type" value="Genomic_DNA"/>
</dbReference>
<dbReference type="RefSeq" id="WP_072907874.1">
    <property type="nucleotide sequence ID" value="NZ_FQZT01000005.1"/>
</dbReference>
<proteinExistence type="predicted"/>
<reference evidence="2 3" key="1">
    <citation type="submission" date="2016-11" db="EMBL/GenBank/DDBJ databases">
        <authorList>
            <person name="Jaros S."/>
            <person name="Januszkiewicz K."/>
            <person name="Wedrychowicz H."/>
        </authorList>
    </citation>
    <scope>NUCLEOTIDE SEQUENCE [LARGE SCALE GENOMIC DNA]</scope>
    <source>
        <strain evidence="2 3">DSM 5091</strain>
    </source>
</reference>
<feature type="signal peptide" evidence="1">
    <location>
        <begin position="1"/>
        <end position="22"/>
    </location>
</feature>
<name>A0A1M6H7H3_MALRU</name>
<keyword evidence="1" id="KW-0732">Signal</keyword>
<dbReference type="Gene3D" id="3.30.70.2050">
    <property type="match status" value="1"/>
</dbReference>
<dbReference type="PANTHER" id="PTHR41247:SF1">
    <property type="entry name" value="HTH-TYPE TRANSCRIPTIONAL REPRESSOR YCNK"/>
    <property type="match status" value="1"/>
</dbReference>
<evidence type="ECO:0000256" key="1">
    <source>
        <dbReference type="SAM" id="SignalP"/>
    </source>
</evidence>
<dbReference type="Proteomes" id="UP000184171">
    <property type="component" value="Unassembled WGS sequence"/>
</dbReference>
<evidence type="ECO:0000313" key="3">
    <source>
        <dbReference type="Proteomes" id="UP000184171"/>
    </source>
</evidence>
<dbReference type="SUPFAM" id="SSF160387">
    <property type="entry name" value="NosL/MerB-like"/>
    <property type="match status" value="1"/>
</dbReference>
<dbReference type="STRING" id="1122189.SAMN02745165_01719"/>
<dbReference type="AlphaFoldDB" id="A0A1M6H7H3"/>
<dbReference type="PANTHER" id="PTHR41247">
    <property type="entry name" value="HTH-TYPE TRANSCRIPTIONAL REPRESSOR YCNK"/>
    <property type="match status" value="1"/>
</dbReference>
<keyword evidence="3" id="KW-1185">Reference proteome</keyword>
<evidence type="ECO:0000313" key="2">
    <source>
        <dbReference type="EMBL" id="SHJ18158.1"/>
    </source>
</evidence>
<accession>A0A1M6H7H3</accession>
<sequence length="156" mass="17813">MNHLRRAIILFLLLGLALPALALEPQMPSKRDRCPVCGMFVAPYPDWIATIQFRDNSQLFFDGAKDLFRYYFSLPNTNDSRTREDIAQIYLTEYYSTRLLPIDDLYLVLGSDVYGPMGHELVPVAGEEIAKSFAKDHGGTKIIRFEQLTPQLLPED</sequence>
<dbReference type="Pfam" id="PF05573">
    <property type="entry name" value="NosL"/>
    <property type="match status" value="1"/>
</dbReference>
<organism evidence="2 3">
    <name type="scientific">Malonomonas rubra DSM 5091</name>
    <dbReference type="NCBI Taxonomy" id="1122189"/>
    <lineage>
        <taxon>Bacteria</taxon>
        <taxon>Pseudomonadati</taxon>
        <taxon>Thermodesulfobacteriota</taxon>
        <taxon>Desulfuromonadia</taxon>
        <taxon>Desulfuromonadales</taxon>
        <taxon>Geopsychrobacteraceae</taxon>
        <taxon>Malonomonas</taxon>
    </lineage>
</organism>
<protein>
    <submittedName>
        <fullName evidence="2">Nitrous oxide reductase accessory protein NosL</fullName>
    </submittedName>
</protein>
<feature type="chain" id="PRO_5012454984" evidence="1">
    <location>
        <begin position="23"/>
        <end position="156"/>
    </location>
</feature>
<gene>
    <name evidence="2" type="ORF">SAMN02745165_01719</name>
</gene>